<dbReference type="InterPro" id="IPR036412">
    <property type="entry name" value="HAD-like_sf"/>
</dbReference>
<dbReference type="EMBL" id="SJLU01000022">
    <property type="protein sequence ID" value="TBX86623.1"/>
    <property type="molecule type" value="Genomic_DNA"/>
</dbReference>
<reference evidence="1 2" key="1">
    <citation type="submission" date="2019-02" db="EMBL/GenBank/DDBJ databases">
        <title>The competitiveness to form nodules shapes the capacities of Rhizobium leguminosarum sv viciae communities to promote symbiosis with specific hosts.</title>
        <authorList>
            <person name="Boivin S."/>
            <person name="Lepetit M."/>
        </authorList>
    </citation>
    <scope>NUCLEOTIDE SEQUENCE [LARGE SCALE GENOMIC DNA]</scope>
    <source>
        <strain evidence="1 2">SPF4F3</strain>
    </source>
</reference>
<dbReference type="Pfam" id="PF08282">
    <property type="entry name" value="Hydrolase_3"/>
    <property type="match status" value="1"/>
</dbReference>
<evidence type="ECO:0000313" key="2">
    <source>
        <dbReference type="Proteomes" id="UP000291866"/>
    </source>
</evidence>
<organism evidence="1 2">
    <name type="scientific">Rhizobium leguminosarum bv. viciae</name>
    <dbReference type="NCBI Taxonomy" id="387"/>
    <lineage>
        <taxon>Bacteria</taxon>
        <taxon>Pseudomonadati</taxon>
        <taxon>Pseudomonadota</taxon>
        <taxon>Alphaproteobacteria</taxon>
        <taxon>Hyphomicrobiales</taxon>
        <taxon>Rhizobiaceae</taxon>
        <taxon>Rhizobium/Agrobacterium group</taxon>
        <taxon>Rhizobium</taxon>
    </lineage>
</organism>
<name>A0A8G2MPN3_RHILV</name>
<dbReference type="Gene3D" id="3.40.50.1000">
    <property type="entry name" value="HAD superfamily/HAD-like"/>
    <property type="match status" value="1"/>
</dbReference>
<dbReference type="InterPro" id="IPR023214">
    <property type="entry name" value="HAD_sf"/>
</dbReference>
<evidence type="ECO:0000313" key="1">
    <source>
        <dbReference type="EMBL" id="TBX86623.1"/>
    </source>
</evidence>
<gene>
    <name evidence="1" type="ORF">E0H31_31030</name>
</gene>
<dbReference type="SUPFAM" id="SSF56784">
    <property type="entry name" value="HAD-like"/>
    <property type="match status" value="1"/>
</dbReference>
<sequence>MVTSPLCFVSDRSQIRDCDVWVFDGGEGTEDLAVIEDALARGARHVRFLTTGPGSCTAKTIAAMPGVATIVVPASASLHSSAMATLLAMLAALLTAASVQNGDPALDAAVRSYASEAAETRFSAAHLALVTGKIEREVETCHLSLLVDPGLRAVSAVFRDCMEPTMTTFVPPDMETTRPVSGETVFLSFSGLETRRGFARIIESAGSYGNIAYDYKDCGRLQTFLAILDAAVLARALSSEDRFARPCCEYPALRAPCSSEDDLLFTVRRRGPAVRQKQAAHAERDHPAFQDVVWPAAFDRFRDGLARDDIQAVVLDYDGTVIAPDDPEALPAAETIADIVRLLENGLTVAIATGRGPSLGDALRPLLPQSCWDDIIIVGYYNGSYLKPLSVDISREPPAKTAEIQALVEKLSRRPELFKKFRPVDHGVQLTFERGDLVDPDAFRREFIVSSFGVASPLKILCSGAWFDFVHIGASKKRVFDTIASKLPSRAGILCVGDNGNRAGNDHDLLGHPLGLSVGNVCDRPSAGWSLFGETCTGPAALRKTLQCLQPVSLKSMRFSGRQSGC</sequence>
<accession>A0A8G2MPN3</accession>
<proteinExistence type="predicted"/>
<dbReference type="AlphaFoldDB" id="A0A8G2MPN3"/>
<dbReference type="Proteomes" id="UP000291866">
    <property type="component" value="Unassembled WGS sequence"/>
</dbReference>
<protein>
    <submittedName>
        <fullName evidence="1">Uncharacterized protein</fullName>
    </submittedName>
</protein>
<comment type="caution">
    <text evidence="1">The sequence shown here is derived from an EMBL/GenBank/DDBJ whole genome shotgun (WGS) entry which is preliminary data.</text>
</comment>